<dbReference type="EMBL" id="JYDV01000071">
    <property type="protein sequence ID" value="KRZ36542.1"/>
    <property type="molecule type" value="Genomic_DNA"/>
</dbReference>
<evidence type="ECO:0000313" key="2">
    <source>
        <dbReference type="EMBL" id="KRZ16056.1"/>
    </source>
</evidence>
<sequence>MRICSGFSDEAWDGNLNSACCFTRPKEGTLALIPLLRNYALPDHNYLFCVAPRENIHASFLVKLHFIALRHTTVTAVHKADTVDISMDEYPLQNNTNCTDKRSAGITPFRNSGARNTSKNIILLNLQLFRIEFELCRWQAAERKLRHSQPEAICYIQNSVDFQKAIIIQQFADEEHSQLRCFIIWSFLVLQFKRYFNVNNIQKIRRNNKHHLENVYD</sequence>
<dbReference type="Proteomes" id="UP000054826">
    <property type="component" value="Unassembled WGS sequence"/>
</dbReference>
<dbReference type="Proteomes" id="UP000054805">
    <property type="component" value="Unassembled WGS sequence"/>
</dbReference>
<evidence type="ECO:0000313" key="1">
    <source>
        <dbReference type="EMBL" id="KRY71511.1"/>
    </source>
</evidence>
<keyword evidence="5" id="KW-1185">Reference proteome</keyword>
<evidence type="ECO:0000313" key="5">
    <source>
        <dbReference type="Proteomes" id="UP000054805"/>
    </source>
</evidence>
<dbReference type="EMBL" id="JYDR01000057">
    <property type="protein sequence ID" value="KRY71511.1"/>
    <property type="molecule type" value="Genomic_DNA"/>
</dbReference>
<dbReference type="AlphaFoldDB" id="A0A0V1HZF9"/>
<protein>
    <submittedName>
        <fullName evidence="2">Uncharacterized protein</fullName>
    </submittedName>
</protein>
<comment type="caution">
    <text evidence="2">The sequence shown here is derived from an EMBL/GenBank/DDBJ whole genome shotgun (WGS) entry which is preliminary data.</text>
</comment>
<dbReference type="EMBL" id="JYDS01000305">
    <property type="protein sequence ID" value="KRZ16056.1"/>
    <property type="molecule type" value="Genomic_DNA"/>
</dbReference>
<accession>A0A0V1HZF9</accession>
<evidence type="ECO:0000313" key="4">
    <source>
        <dbReference type="Proteomes" id="UP000054632"/>
    </source>
</evidence>
<name>A0A0V1HZF9_TRIPS</name>
<organism evidence="2 5">
    <name type="scientific">Trichinella pseudospiralis</name>
    <name type="common">Parasitic roundworm</name>
    <dbReference type="NCBI Taxonomy" id="6337"/>
    <lineage>
        <taxon>Eukaryota</taxon>
        <taxon>Metazoa</taxon>
        <taxon>Ecdysozoa</taxon>
        <taxon>Nematoda</taxon>
        <taxon>Enoplea</taxon>
        <taxon>Dorylaimia</taxon>
        <taxon>Trichinellida</taxon>
        <taxon>Trichinellidae</taxon>
        <taxon>Trichinella</taxon>
    </lineage>
</organism>
<gene>
    <name evidence="1" type="ORF">T4A_7046</name>
    <name evidence="2" type="ORF">T4B_8489</name>
    <name evidence="3" type="ORF">T4C_904</name>
</gene>
<evidence type="ECO:0000313" key="3">
    <source>
        <dbReference type="EMBL" id="KRZ36542.1"/>
    </source>
</evidence>
<proteinExistence type="predicted"/>
<reference evidence="4 5" key="1">
    <citation type="submission" date="2015-01" db="EMBL/GenBank/DDBJ databases">
        <title>Evolution of Trichinella species and genotypes.</title>
        <authorList>
            <person name="Korhonen P.K."/>
            <person name="Edoardo P."/>
            <person name="Giuseppe L.R."/>
            <person name="Gasser R.B."/>
        </authorList>
    </citation>
    <scope>NUCLEOTIDE SEQUENCE [LARGE SCALE GENOMIC DNA]</scope>
    <source>
        <strain evidence="1">ISS13</strain>
        <strain evidence="3">ISS176</strain>
        <strain evidence="2">ISS588</strain>
    </source>
</reference>
<dbReference type="Proteomes" id="UP000054632">
    <property type="component" value="Unassembled WGS sequence"/>
</dbReference>